<evidence type="ECO:0000256" key="6">
    <source>
        <dbReference type="ARBA" id="ARBA00047317"/>
    </source>
</evidence>
<proteinExistence type="inferred from homology"/>
<comment type="similarity">
    <text evidence="3 7">Belongs to the MoeA family.</text>
</comment>
<dbReference type="SUPFAM" id="SSF63867">
    <property type="entry name" value="MoeA C-terminal domain-like"/>
    <property type="match status" value="1"/>
</dbReference>
<dbReference type="InterPro" id="IPR001453">
    <property type="entry name" value="MoaB/Mog_dom"/>
</dbReference>
<dbReference type="InterPro" id="IPR038987">
    <property type="entry name" value="MoeA-like"/>
</dbReference>
<comment type="function">
    <text evidence="1 7">Catalyzes the insertion of molybdate into adenylated molybdopterin with the concomitant release of AMP.</text>
</comment>
<dbReference type="Gene3D" id="3.40.980.10">
    <property type="entry name" value="MoaB/Mog-like domain"/>
    <property type="match status" value="1"/>
</dbReference>
<comment type="cofactor">
    <cofactor evidence="7">
        <name>Mg(2+)</name>
        <dbReference type="ChEBI" id="CHEBI:18420"/>
    </cofactor>
</comment>
<comment type="caution">
    <text evidence="10">The sequence shown here is derived from an EMBL/GenBank/DDBJ whole genome shotgun (WGS) entry which is preliminary data.</text>
</comment>
<organism evidence="10 11">
    <name type="scientific">Clavibacter tessellarius</name>
    <dbReference type="NCBI Taxonomy" id="31965"/>
    <lineage>
        <taxon>Bacteria</taxon>
        <taxon>Bacillati</taxon>
        <taxon>Actinomycetota</taxon>
        <taxon>Actinomycetes</taxon>
        <taxon>Micrococcales</taxon>
        <taxon>Microbacteriaceae</taxon>
        <taxon>Clavibacter</taxon>
    </lineage>
</organism>
<feature type="region of interest" description="Disordered" evidence="8">
    <location>
        <begin position="54"/>
        <end position="78"/>
    </location>
</feature>
<dbReference type="AlphaFoldDB" id="A0A225CID2"/>
<gene>
    <name evidence="10" type="ORF">B5P24_14680</name>
</gene>
<dbReference type="CDD" id="cd00887">
    <property type="entry name" value="MoeA"/>
    <property type="match status" value="1"/>
</dbReference>
<dbReference type="InterPro" id="IPR036425">
    <property type="entry name" value="MoaB/Mog-like_dom_sf"/>
</dbReference>
<dbReference type="UniPathway" id="UPA00344"/>
<dbReference type="Gene3D" id="2.40.340.10">
    <property type="entry name" value="MoeA, C-terminal, domain IV"/>
    <property type="match status" value="1"/>
</dbReference>
<comment type="pathway">
    <text evidence="2 7">Cofactor biosynthesis; molybdopterin biosynthesis.</text>
</comment>
<dbReference type="EC" id="2.10.1.1" evidence="7"/>
<evidence type="ECO:0000256" key="1">
    <source>
        <dbReference type="ARBA" id="ARBA00002901"/>
    </source>
</evidence>
<sequence>MRARLARATASVPLDAALGRVLAHDLHARIDLPQVAVSAMDGWAVGSADAGPWRVGAPVRTGDAPARTPLGPDDARPIATGGPVPPASAGILRSEHGEVVDGVLRRGALAPASAVRPGADIRPAGEEATRGSVLVAAGTRLTAVRLGHAAAAGYDRVDVRDADAADLLHLGDEIQAHGVPAPGRVRDAIGPALPGLLAAHGVAVGSAVRVGDDLRATRLALAATTAPLVITTGSSARGPADHLRAALDGLHARLVVDGVRMRPGHPVMLAELPDGRVVLCLPGNPMAAVACLVSLLPPLAAGRDGAPVPPLPLLVAGDDLPGGGFATRLVACALDAHGRLAPLGGQGPGMLRGLASADALAVVPPTGIRSGETVRALVL</sequence>
<evidence type="ECO:0000256" key="3">
    <source>
        <dbReference type="ARBA" id="ARBA00010763"/>
    </source>
</evidence>
<protein>
    <recommendedName>
        <fullName evidence="7">Molybdopterin molybdenumtransferase</fullName>
        <ecNumber evidence="7">2.10.1.1</ecNumber>
    </recommendedName>
</protein>
<dbReference type="GO" id="GO:0006777">
    <property type="term" value="P:Mo-molybdopterin cofactor biosynthetic process"/>
    <property type="evidence" value="ECO:0007669"/>
    <property type="project" value="UniProtKB-UniRule"/>
</dbReference>
<dbReference type="Proteomes" id="UP000215316">
    <property type="component" value="Unassembled WGS sequence"/>
</dbReference>
<keyword evidence="4 7" id="KW-0500">Molybdenum</keyword>
<evidence type="ECO:0000256" key="5">
    <source>
        <dbReference type="ARBA" id="ARBA00023150"/>
    </source>
</evidence>
<dbReference type="InterPro" id="IPR005111">
    <property type="entry name" value="MoeA_C_domain_IV"/>
</dbReference>
<dbReference type="InterPro" id="IPR036688">
    <property type="entry name" value="MoeA_C_domain_IV_sf"/>
</dbReference>
<evidence type="ECO:0000313" key="11">
    <source>
        <dbReference type="Proteomes" id="UP000215316"/>
    </source>
</evidence>
<evidence type="ECO:0000256" key="4">
    <source>
        <dbReference type="ARBA" id="ARBA00022505"/>
    </source>
</evidence>
<dbReference type="Pfam" id="PF00994">
    <property type="entry name" value="MoCF_biosynth"/>
    <property type="match status" value="1"/>
</dbReference>
<dbReference type="EMBL" id="MZMQ01000001">
    <property type="protein sequence ID" value="OQJ64501.1"/>
    <property type="molecule type" value="Genomic_DNA"/>
</dbReference>
<keyword evidence="5 7" id="KW-0501">Molybdenum cofactor biosynthesis</keyword>
<keyword evidence="7" id="KW-0479">Metal-binding</keyword>
<keyword evidence="7" id="KW-0460">Magnesium</keyword>
<evidence type="ECO:0000313" key="10">
    <source>
        <dbReference type="EMBL" id="OQJ64501.1"/>
    </source>
</evidence>
<feature type="domain" description="MoaB/Mog" evidence="9">
    <location>
        <begin position="166"/>
        <end position="302"/>
    </location>
</feature>
<accession>A0A225CID2</accession>
<name>A0A225CID2_9MICO</name>
<dbReference type="OrthoDB" id="3196725at2"/>
<dbReference type="SUPFAM" id="SSF63882">
    <property type="entry name" value="MoeA N-terminal region -like"/>
    <property type="match status" value="1"/>
</dbReference>
<dbReference type="InterPro" id="IPR036135">
    <property type="entry name" value="MoeA_linker/N_sf"/>
</dbReference>
<reference evidence="10" key="1">
    <citation type="submission" date="2017-08" db="EMBL/GenBank/DDBJ databases">
        <title>Genomes of multiple Clavibacter strains from different subspecies.</title>
        <authorList>
            <person name="Yuan X.-K."/>
            <person name="Li X.-S."/>
            <person name="Nie J."/>
            <person name="De Boer S.H."/>
        </authorList>
    </citation>
    <scope>NUCLEOTIDE SEQUENCE [LARGE SCALE GENOMIC DNA]</scope>
    <source>
        <strain evidence="10">ATCC 33566</strain>
    </source>
</reference>
<dbReference type="PANTHER" id="PTHR10192">
    <property type="entry name" value="MOLYBDOPTERIN BIOSYNTHESIS PROTEIN"/>
    <property type="match status" value="1"/>
</dbReference>
<dbReference type="Pfam" id="PF03454">
    <property type="entry name" value="MoeA_C"/>
    <property type="match status" value="1"/>
</dbReference>
<dbReference type="PANTHER" id="PTHR10192:SF5">
    <property type="entry name" value="GEPHYRIN"/>
    <property type="match status" value="1"/>
</dbReference>
<dbReference type="SMART" id="SM00852">
    <property type="entry name" value="MoCF_biosynth"/>
    <property type="match status" value="1"/>
</dbReference>
<dbReference type="Pfam" id="PF03453">
    <property type="entry name" value="MoeA_N"/>
    <property type="match status" value="1"/>
</dbReference>
<dbReference type="SUPFAM" id="SSF53218">
    <property type="entry name" value="Molybdenum cofactor biosynthesis proteins"/>
    <property type="match status" value="1"/>
</dbReference>
<keyword evidence="11" id="KW-1185">Reference proteome</keyword>
<evidence type="ECO:0000256" key="7">
    <source>
        <dbReference type="RuleBase" id="RU365090"/>
    </source>
</evidence>
<dbReference type="Gene3D" id="3.90.105.10">
    <property type="entry name" value="Molybdopterin biosynthesis moea protein, domain 2"/>
    <property type="match status" value="1"/>
</dbReference>
<dbReference type="GO" id="GO:0005829">
    <property type="term" value="C:cytosol"/>
    <property type="evidence" value="ECO:0007669"/>
    <property type="project" value="TreeGrafter"/>
</dbReference>
<dbReference type="GO" id="GO:0046872">
    <property type="term" value="F:metal ion binding"/>
    <property type="evidence" value="ECO:0007669"/>
    <property type="project" value="UniProtKB-UniRule"/>
</dbReference>
<dbReference type="Gene3D" id="2.170.190.11">
    <property type="entry name" value="Molybdopterin biosynthesis moea protein, domain 3"/>
    <property type="match status" value="1"/>
</dbReference>
<evidence type="ECO:0000256" key="2">
    <source>
        <dbReference type="ARBA" id="ARBA00005046"/>
    </source>
</evidence>
<dbReference type="GO" id="GO:0061599">
    <property type="term" value="F:molybdopterin molybdotransferase activity"/>
    <property type="evidence" value="ECO:0007669"/>
    <property type="project" value="UniProtKB-UniRule"/>
</dbReference>
<keyword evidence="7" id="KW-0808">Transferase</keyword>
<evidence type="ECO:0000256" key="8">
    <source>
        <dbReference type="SAM" id="MobiDB-lite"/>
    </source>
</evidence>
<comment type="catalytic activity">
    <reaction evidence="6">
        <text>adenylyl-molybdopterin + molybdate = Mo-molybdopterin + AMP + H(+)</text>
        <dbReference type="Rhea" id="RHEA:35047"/>
        <dbReference type="ChEBI" id="CHEBI:15378"/>
        <dbReference type="ChEBI" id="CHEBI:36264"/>
        <dbReference type="ChEBI" id="CHEBI:62727"/>
        <dbReference type="ChEBI" id="CHEBI:71302"/>
        <dbReference type="ChEBI" id="CHEBI:456215"/>
        <dbReference type="EC" id="2.10.1.1"/>
    </reaction>
</comment>
<dbReference type="InterPro" id="IPR005110">
    <property type="entry name" value="MoeA_linker/N"/>
</dbReference>
<evidence type="ECO:0000259" key="9">
    <source>
        <dbReference type="SMART" id="SM00852"/>
    </source>
</evidence>